<dbReference type="EMBL" id="BPQB01000028">
    <property type="protein sequence ID" value="GJE92666.1"/>
    <property type="molecule type" value="Genomic_DNA"/>
</dbReference>
<name>A0A9P3LEL9_9APHY</name>
<evidence type="ECO:0000256" key="1">
    <source>
        <dbReference type="SAM" id="MobiDB-lite"/>
    </source>
</evidence>
<sequence length="136" mass="15174">MHPLLALSSNSWLGVLGGIAYDGDAMNMLDWGSRLDRICGFIGPSTEELEHRELLEHVMEADELANGATGQASTPEHSEMPHHNRKQRARASSNVRRHQFNRRYENQKRKSQNKAKAATRAKAIGRAGKKKELCAA</sequence>
<protein>
    <submittedName>
        <fullName evidence="2">Uncharacterized protein</fullName>
    </submittedName>
</protein>
<keyword evidence="3" id="KW-1185">Reference proteome</keyword>
<dbReference type="AlphaFoldDB" id="A0A9P3LEL9"/>
<gene>
    <name evidence="2" type="ORF">PsYK624_088210</name>
</gene>
<organism evidence="2 3">
    <name type="scientific">Phanerochaete sordida</name>
    <dbReference type="NCBI Taxonomy" id="48140"/>
    <lineage>
        <taxon>Eukaryota</taxon>
        <taxon>Fungi</taxon>
        <taxon>Dikarya</taxon>
        <taxon>Basidiomycota</taxon>
        <taxon>Agaricomycotina</taxon>
        <taxon>Agaricomycetes</taxon>
        <taxon>Polyporales</taxon>
        <taxon>Phanerochaetaceae</taxon>
        <taxon>Phanerochaete</taxon>
    </lineage>
</organism>
<feature type="compositionally biased region" description="Basic residues" evidence="1">
    <location>
        <begin position="83"/>
        <end position="101"/>
    </location>
</feature>
<feature type="compositionally biased region" description="Basic residues" evidence="1">
    <location>
        <begin position="109"/>
        <end position="119"/>
    </location>
</feature>
<evidence type="ECO:0000313" key="3">
    <source>
        <dbReference type="Proteomes" id="UP000703269"/>
    </source>
</evidence>
<feature type="region of interest" description="Disordered" evidence="1">
    <location>
        <begin position="66"/>
        <end position="136"/>
    </location>
</feature>
<proteinExistence type="predicted"/>
<reference evidence="2 3" key="1">
    <citation type="submission" date="2021-08" db="EMBL/GenBank/DDBJ databases">
        <title>Draft Genome Sequence of Phanerochaete sordida strain YK-624.</title>
        <authorList>
            <person name="Mori T."/>
            <person name="Dohra H."/>
            <person name="Suzuki T."/>
            <person name="Kawagishi H."/>
            <person name="Hirai H."/>
        </authorList>
    </citation>
    <scope>NUCLEOTIDE SEQUENCE [LARGE SCALE GENOMIC DNA]</scope>
    <source>
        <strain evidence="2 3">YK-624</strain>
    </source>
</reference>
<evidence type="ECO:0000313" key="2">
    <source>
        <dbReference type="EMBL" id="GJE92666.1"/>
    </source>
</evidence>
<comment type="caution">
    <text evidence="2">The sequence shown here is derived from an EMBL/GenBank/DDBJ whole genome shotgun (WGS) entry which is preliminary data.</text>
</comment>
<accession>A0A9P3LEL9</accession>
<dbReference type="Proteomes" id="UP000703269">
    <property type="component" value="Unassembled WGS sequence"/>
</dbReference>